<organism evidence="2 3">
    <name type="scientific">Jaapia argillacea MUCL 33604</name>
    <dbReference type="NCBI Taxonomy" id="933084"/>
    <lineage>
        <taxon>Eukaryota</taxon>
        <taxon>Fungi</taxon>
        <taxon>Dikarya</taxon>
        <taxon>Basidiomycota</taxon>
        <taxon>Agaricomycotina</taxon>
        <taxon>Agaricomycetes</taxon>
        <taxon>Agaricomycetidae</taxon>
        <taxon>Jaapiales</taxon>
        <taxon>Jaapiaceae</taxon>
        <taxon>Jaapia</taxon>
    </lineage>
</organism>
<dbReference type="OrthoDB" id="2149705at2759"/>
<dbReference type="HOGENOM" id="CLU_103806_1_0_1"/>
<dbReference type="EMBL" id="KL197727">
    <property type="protein sequence ID" value="KDQ54799.1"/>
    <property type="molecule type" value="Genomic_DNA"/>
</dbReference>
<evidence type="ECO:0008006" key="4">
    <source>
        <dbReference type="Google" id="ProtNLM"/>
    </source>
</evidence>
<reference evidence="3" key="1">
    <citation type="journal article" date="2014" name="Proc. Natl. Acad. Sci. U.S.A.">
        <title>Extensive sampling of basidiomycete genomes demonstrates inadequacy of the white-rot/brown-rot paradigm for wood decay fungi.</title>
        <authorList>
            <person name="Riley R."/>
            <person name="Salamov A.A."/>
            <person name="Brown D.W."/>
            <person name="Nagy L.G."/>
            <person name="Floudas D."/>
            <person name="Held B.W."/>
            <person name="Levasseur A."/>
            <person name="Lombard V."/>
            <person name="Morin E."/>
            <person name="Otillar R."/>
            <person name="Lindquist E.A."/>
            <person name="Sun H."/>
            <person name="LaButti K.M."/>
            <person name="Schmutz J."/>
            <person name="Jabbour D."/>
            <person name="Luo H."/>
            <person name="Baker S.E."/>
            <person name="Pisabarro A.G."/>
            <person name="Walton J.D."/>
            <person name="Blanchette R.A."/>
            <person name="Henrissat B."/>
            <person name="Martin F."/>
            <person name="Cullen D."/>
            <person name="Hibbett D.S."/>
            <person name="Grigoriev I.V."/>
        </authorList>
    </citation>
    <scope>NUCLEOTIDE SEQUENCE [LARGE SCALE GENOMIC DNA]</scope>
    <source>
        <strain evidence="3">MUCL 33604</strain>
    </source>
</reference>
<feature type="compositionally biased region" description="Polar residues" evidence="1">
    <location>
        <begin position="1"/>
        <end position="15"/>
    </location>
</feature>
<gene>
    <name evidence="2" type="ORF">JAAARDRAFT_71603</name>
</gene>
<dbReference type="InParanoid" id="A0A067PJ00"/>
<dbReference type="AlphaFoldDB" id="A0A067PJ00"/>
<name>A0A067PJ00_9AGAM</name>
<evidence type="ECO:0000313" key="2">
    <source>
        <dbReference type="EMBL" id="KDQ54799.1"/>
    </source>
</evidence>
<sequence>MPATRTSKSSTQLTLTGEPVKQPAVSKSKSKSKTKQERVETDVIISIKPEFAHLISTREKNHEYRKYKLKDSVERMWFYETAPTSAIRYVASIGHAKVPGEVKDSSGVGNDDFDAGKKLSKYGYPVSGLCRLKTHITSTQMKQSYGMSPPQAFIYATPKLLEDHPLTDQETVF</sequence>
<dbReference type="SUPFAM" id="SSF88697">
    <property type="entry name" value="PUA domain-like"/>
    <property type="match status" value="1"/>
</dbReference>
<dbReference type="Proteomes" id="UP000027265">
    <property type="component" value="Unassembled WGS sequence"/>
</dbReference>
<evidence type="ECO:0000256" key="1">
    <source>
        <dbReference type="SAM" id="MobiDB-lite"/>
    </source>
</evidence>
<evidence type="ECO:0000313" key="3">
    <source>
        <dbReference type="Proteomes" id="UP000027265"/>
    </source>
</evidence>
<proteinExistence type="predicted"/>
<keyword evidence="3" id="KW-1185">Reference proteome</keyword>
<feature type="region of interest" description="Disordered" evidence="1">
    <location>
        <begin position="1"/>
        <end position="39"/>
    </location>
</feature>
<dbReference type="InterPro" id="IPR015947">
    <property type="entry name" value="PUA-like_sf"/>
</dbReference>
<accession>A0A067PJ00</accession>
<protein>
    <recommendedName>
        <fullName evidence="4">ASCH domain-containing protein</fullName>
    </recommendedName>
</protein>